<evidence type="ECO:0000313" key="2">
    <source>
        <dbReference type="Proteomes" id="UP000265520"/>
    </source>
</evidence>
<evidence type="ECO:0000313" key="1">
    <source>
        <dbReference type="EMBL" id="MCI86993.1"/>
    </source>
</evidence>
<accession>A0A392VHQ2</accession>
<keyword evidence="2" id="KW-1185">Reference proteome</keyword>
<sequence>MVVVAIEYKAVVVATAAGSNSFATSDYSLGHSAYIHIAHCLALHLHI</sequence>
<feature type="non-terminal residue" evidence="1">
    <location>
        <position position="47"/>
    </location>
</feature>
<organism evidence="1 2">
    <name type="scientific">Trifolium medium</name>
    <dbReference type="NCBI Taxonomy" id="97028"/>
    <lineage>
        <taxon>Eukaryota</taxon>
        <taxon>Viridiplantae</taxon>
        <taxon>Streptophyta</taxon>
        <taxon>Embryophyta</taxon>
        <taxon>Tracheophyta</taxon>
        <taxon>Spermatophyta</taxon>
        <taxon>Magnoliopsida</taxon>
        <taxon>eudicotyledons</taxon>
        <taxon>Gunneridae</taxon>
        <taxon>Pentapetalae</taxon>
        <taxon>rosids</taxon>
        <taxon>fabids</taxon>
        <taxon>Fabales</taxon>
        <taxon>Fabaceae</taxon>
        <taxon>Papilionoideae</taxon>
        <taxon>50 kb inversion clade</taxon>
        <taxon>NPAAA clade</taxon>
        <taxon>Hologalegina</taxon>
        <taxon>IRL clade</taxon>
        <taxon>Trifolieae</taxon>
        <taxon>Trifolium</taxon>
    </lineage>
</organism>
<dbReference type="Proteomes" id="UP000265520">
    <property type="component" value="Unassembled WGS sequence"/>
</dbReference>
<dbReference type="EMBL" id="LXQA011154873">
    <property type="protein sequence ID" value="MCI86993.1"/>
    <property type="molecule type" value="Genomic_DNA"/>
</dbReference>
<name>A0A392VHQ2_9FABA</name>
<comment type="caution">
    <text evidence="1">The sequence shown here is derived from an EMBL/GenBank/DDBJ whole genome shotgun (WGS) entry which is preliminary data.</text>
</comment>
<dbReference type="AlphaFoldDB" id="A0A392VHQ2"/>
<reference evidence="1 2" key="1">
    <citation type="journal article" date="2018" name="Front. Plant Sci.">
        <title>Red Clover (Trifolium pratense) and Zigzag Clover (T. medium) - A Picture of Genomic Similarities and Differences.</title>
        <authorList>
            <person name="Dluhosova J."/>
            <person name="Istvanek J."/>
            <person name="Nedelnik J."/>
            <person name="Repkova J."/>
        </authorList>
    </citation>
    <scope>NUCLEOTIDE SEQUENCE [LARGE SCALE GENOMIC DNA]</scope>
    <source>
        <strain evidence="2">cv. 10/8</strain>
        <tissue evidence="1">Leaf</tissue>
    </source>
</reference>
<proteinExistence type="predicted"/>
<protein>
    <submittedName>
        <fullName evidence="1">Uncharacterized protein</fullName>
    </submittedName>
</protein>